<evidence type="ECO:0000256" key="6">
    <source>
        <dbReference type="ARBA" id="ARBA00023136"/>
    </source>
</evidence>
<feature type="region of interest" description="Disordered" evidence="7">
    <location>
        <begin position="858"/>
        <end position="878"/>
    </location>
</feature>
<dbReference type="InterPro" id="IPR059081">
    <property type="entry name" value="PRRT3-4"/>
</dbReference>
<proteinExistence type="predicted"/>
<feature type="transmembrane region" description="Helical" evidence="8">
    <location>
        <begin position="300"/>
        <end position="320"/>
    </location>
</feature>
<evidence type="ECO:0000256" key="1">
    <source>
        <dbReference type="ARBA" id="ARBA00004141"/>
    </source>
</evidence>
<dbReference type="PANTHER" id="PTHR35578">
    <property type="entry name" value="PROLINE-RICH TRANSMEMBRANE PROTEIN 4-RELATED"/>
    <property type="match status" value="1"/>
</dbReference>
<gene>
    <name evidence="10" type="ORF">PoB_003356700</name>
</gene>
<feature type="region of interest" description="Disordered" evidence="7">
    <location>
        <begin position="385"/>
        <end position="409"/>
    </location>
</feature>
<feature type="region of interest" description="Disordered" evidence="7">
    <location>
        <begin position="523"/>
        <end position="588"/>
    </location>
</feature>
<feature type="transmembrane region" description="Helical" evidence="8">
    <location>
        <begin position="255"/>
        <end position="279"/>
    </location>
</feature>
<evidence type="ECO:0000259" key="9">
    <source>
        <dbReference type="Pfam" id="PF25987"/>
    </source>
</evidence>
<comment type="subcellular location">
    <subcellularLocation>
        <location evidence="1">Membrane</location>
        <topology evidence="1">Multi-pass membrane protein</topology>
    </subcellularLocation>
</comment>
<evidence type="ECO:0000313" key="10">
    <source>
        <dbReference type="EMBL" id="GFO07062.1"/>
    </source>
</evidence>
<keyword evidence="11" id="KW-1185">Reference proteome</keyword>
<dbReference type="EMBL" id="BLXT01003832">
    <property type="protein sequence ID" value="GFO07062.1"/>
    <property type="molecule type" value="Genomic_DNA"/>
</dbReference>
<evidence type="ECO:0000313" key="11">
    <source>
        <dbReference type="Proteomes" id="UP000735302"/>
    </source>
</evidence>
<dbReference type="InterPro" id="IPR052836">
    <property type="entry name" value="PRRT_domain-containing"/>
</dbReference>
<evidence type="ECO:0000256" key="4">
    <source>
        <dbReference type="ARBA" id="ARBA00022729"/>
    </source>
</evidence>
<feature type="transmembrane region" description="Helical" evidence="8">
    <location>
        <begin position="991"/>
        <end position="1020"/>
    </location>
</feature>
<feature type="compositionally biased region" description="Acidic residues" evidence="7">
    <location>
        <begin position="524"/>
        <end position="537"/>
    </location>
</feature>
<name>A0AAV4AJI5_9GAST</name>
<feature type="domain" description="Proline-rich transmembrane protein 3/4" evidence="9">
    <location>
        <begin position="170"/>
        <end position="377"/>
    </location>
</feature>
<feature type="transmembrane region" description="Helical" evidence="8">
    <location>
        <begin position="222"/>
        <end position="243"/>
    </location>
</feature>
<comment type="caution">
    <text evidence="10">The sequence shown here is derived from an EMBL/GenBank/DDBJ whole genome shotgun (WGS) entry which is preliminary data.</text>
</comment>
<feature type="transmembrane region" description="Helical" evidence="8">
    <location>
        <begin position="186"/>
        <end position="210"/>
    </location>
</feature>
<keyword evidence="6 8" id="KW-0472">Membrane</keyword>
<keyword evidence="4" id="KW-0732">Signal</keyword>
<evidence type="ECO:0000256" key="5">
    <source>
        <dbReference type="ARBA" id="ARBA00022989"/>
    </source>
</evidence>
<protein>
    <submittedName>
        <fullName evidence="10">Proline-rich transmembrane protein 4</fullName>
    </submittedName>
</protein>
<sequence length="1039" mass="113548">MSLLSTVSTSASLTKTFRPNEAVSRQSKTLSAVNSLAASVQFVQDQVGGLIKAISDKYSRSQNRSRGSKIHPISVKDYTPINHLSSRSEQPRLKREVNASNIEDKFNITSTSSLLSNQSIESTAFPSTISSVNDVKPTPYPVLASSTIHRVTTKSESTLTSAFPDTSPTSILPFPDWPQALQQWGVLWHVHTWVFALLFVAIAVSSAIMVFRFRARAGRFRVVSNTVLLVGVAAAMRVALLMLDNFRRHDNQGNSAVVALAIGLLTQGAYPFMCASYGLTQVSLQRLTNVATGPAGESKLRSLSWLLGCGLGYIFLVVLVETLVTYKPSLKLLLLLDSGAFIAWALYLCITFICSGFRLTEYALETKRARKELSAFSNHRRAIAEGSKQTNSTSARSGDESTLFTPGDGDTCDHIRNNNNNNNENDAIGVLDVSANVIPESGLVTIERPSSLNFDPCNYQAEPESGEIVVMHGSPLSPSILSTIQTPLPGQGQRSMSRIFQPRLSRPQLRMTDDERMMVAIATEQEDDSTSSTDVDDSALLSPSTPPFGNLGTGPASVFSSTLPTRKTKSQTKKRKKLKKSKASSVVKNMTTSAQVEDVSSCPSSPEREPSVTAMLNCDNSVTKQPNALPYYTGTKGYKLIAQNGQDVDTRDSIVLQDDPGQSVSQMLQKSGEENVSYDKCIMQTPVSTAWAIAGESPSACGGEGKDKNVQVKRNKADQIPTGSSSVKAESGAFLEPAKDSMGKEDFRDCISNVQNSIPSISCNKNNAITSIVSANDDDYNNEDFATSFTEKNPKHNENKTEHIIYGEDEGYREVSQRFIVDEITQVETEDYHDKKHTRDAHQFLSLSSSLRDNGYLADTENTTAGHPVSKSRFMSSDGLSKPPFCLQKNRAKKSKFSSFIFKADSGDEDEGSSDSWIDGDDQTPSSAVIQMISTPDNYIAGASVNDGDIDGIHQERPSTMYLPVTSSSRHRSLTPLGLFRIRQGSLVQKVVTLTYALTFLYLFACLLQLYTAFGVYGVLSSSRVPAPWPWLLFHSIYR</sequence>
<feature type="compositionally biased region" description="Basic residues" evidence="7">
    <location>
        <begin position="566"/>
        <end position="582"/>
    </location>
</feature>
<dbReference type="Pfam" id="PF25987">
    <property type="entry name" value="PRRT3"/>
    <property type="match status" value="1"/>
</dbReference>
<dbReference type="Proteomes" id="UP000735302">
    <property type="component" value="Unassembled WGS sequence"/>
</dbReference>
<evidence type="ECO:0000256" key="7">
    <source>
        <dbReference type="SAM" id="MobiDB-lite"/>
    </source>
</evidence>
<keyword evidence="3 8" id="KW-0812">Transmembrane</keyword>
<dbReference type="PANTHER" id="PTHR35578:SF6">
    <property type="entry name" value="PROLINE-RICH TRANSMEMBRANE PROTEIN 4"/>
    <property type="match status" value="1"/>
</dbReference>
<evidence type="ECO:0000256" key="8">
    <source>
        <dbReference type="SAM" id="Phobius"/>
    </source>
</evidence>
<accession>A0AAV4AJI5</accession>
<evidence type="ECO:0000256" key="2">
    <source>
        <dbReference type="ARBA" id="ARBA00022553"/>
    </source>
</evidence>
<organism evidence="10 11">
    <name type="scientific">Plakobranchus ocellatus</name>
    <dbReference type="NCBI Taxonomy" id="259542"/>
    <lineage>
        <taxon>Eukaryota</taxon>
        <taxon>Metazoa</taxon>
        <taxon>Spiralia</taxon>
        <taxon>Lophotrochozoa</taxon>
        <taxon>Mollusca</taxon>
        <taxon>Gastropoda</taxon>
        <taxon>Heterobranchia</taxon>
        <taxon>Euthyneura</taxon>
        <taxon>Panpulmonata</taxon>
        <taxon>Sacoglossa</taxon>
        <taxon>Placobranchoidea</taxon>
        <taxon>Plakobranchidae</taxon>
        <taxon>Plakobranchus</taxon>
    </lineage>
</organism>
<dbReference type="AlphaFoldDB" id="A0AAV4AJI5"/>
<reference evidence="10 11" key="1">
    <citation type="journal article" date="2021" name="Elife">
        <title>Chloroplast acquisition without the gene transfer in kleptoplastic sea slugs, Plakobranchus ocellatus.</title>
        <authorList>
            <person name="Maeda T."/>
            <person name="Takahashi S."/>
            <person name="Yoshida T."/>
            <person name="Shimamura S."/>
            <person name="Takaki Y."/>
            <person name="Nagai Y."/>
            <person name="Toyoda A."/>
            <person name="Suzuki Y."/>
            <person name="Arimoto A."/>
            <person name="Ishii H."/>
            <person name="Satoh N."/>
            <person name="Nishiyama T."/>
            <person name="Hasebe M."/>
            <person name="Maruyama T."/>
            <person name="Minagawa J."/>
            <person name="Obokata J."/>
            <person name="Shigenobu S."/>
        </authorList>
    </citation>
    <scope>NUCLEOTIDE SEQUENCE [LARGE SCALE GENOMIC DNA]</scope>
</reference>
<keyword evidence="2" id="KW-0597">Phosphoprotein</keyword>
<keyword evidence="5 8" id="KW-1133">Transmembrane helix</keyword>
<feature type="compositionally biased region" description="Polar residues" evidence="7">
    <location>
        <begin position="387"/>
        <end position="404"/>
    </location>
</feature>
<feature type="transmembrane region" description="Helical" evidence="8">
    <location>
        <begin position="340"/>
        <end position="360"/>
    </location>
</feature>
<evidence type="ECO:0000256" key="3">
    <source>
        <dbReference type="ARBA" id="ARBA00022692"/>
    </source>
</evidence>